<keyword evidence="1" id="KW-0732">Signal</keyword>
<organism evidence="2">
    <name type="scientific">Ixodes ricinus</name>
    <name type="common">Common tick</name>
    <name type="synonym">Acarus ricinus</name>
    <dbReference type="NCBI Taxonomy" id="34613"/>
    <lineage>
        <taxon>Eukaryota</taxon>
        <taxon>Metazoa</taxon>
        <taxon>Ecdysozoa</taxon>
        <taxon>Arthropoda</taxon>
        <taxon>Chelicerata</taxon>
        <taxon>Arachnida</taxon>
        <taxon>Acari</taxon>
        <taxon>Parasitiformes</taxon>
        <taxon>Ixodida</taxon>
        <taxon>Ixodoidea</taxon>
        <taxon>Ixodidae</taxon>
        <taxon>Ixodinae</taxon>
        <taxon>Ixodes</taxon>
    </lineage>
</organism>
<name>A0A6B0UKT9_IXORI</name>
<feature type="signal peptide" evidence="1">
    <location>
        <begin position="1"/>
        <end position="24"/>
    </location>
</feature>
<evidence type="ECO:0000256" key="1">
    <source>
        <dbReference type="SAM" id="SignalP"/>
    </source>
</evidence>
<evidence type="ECO:0000313" key="2">
    <source>
        <dbReference type="EMBL" id="MXU90181.1"/>
    </source>
</evidence>
<accession>A0A6B0UKT9</accession>
<dbReference type="AlphaFoldDB" id="A0A6B0UKT9"/>
<feature type="chain" id="PRO_5025620710" evidence="1">
    <location>
        <begin position="25"/>
        <end position="113"/>
    </location>
</feature>
<sequence length="113" mass="12698">MCRNISNMLLVLFAVILGLPASKGEGSAISFRECYLAVYVGGNIFCQQRGYGNFKSLNYGTCELECEGSNEQFPMEACSNGAHNTCTQKLKDSLQQWSYEMMVRNKKIWCKEA</sequence>
<proteinExistence type="predicted"/>
<reference evidence="2" key="1">
    <citation type="submission" date="2019-12" db="EMBL/GenBank/DDBJ databases">
        <title>An insight into the sialome of adult female Ixodes ricinus ticks feeding for 6 days.</title>
        <authorList>
            <person name="Perner J."/>
            <person name="Ribeiro J.M.C."/>
        </authorList>
    </citation>
    <scope>NUCLEOTIDE SEQUENCE</scope>
    <source>
        <strain evidence="2">Semi-engorged</strain>
        <tissue evidence="2">Salivary glands</tissue>
    </source>
</reference>
<dbReference type="EMBL" id="GIFC01008098">
    <property type="protein sequence ID" value="MXU90181.1"/>
    <property type="molecule type" value="Transcribed_RNA"/>
</dbReference>
<protein>
    <submittedName>
        <fullName evidence="2">Putative conserved secreted protein</fullName>
    </submittedName>
</protein>